<keyword evidence="2" id="KW-1185">Reference proteome</keyword>
<feature type="non-terminal residue" evidence="1">
    <location>
        <position position="1"/>
    </location>
</feature>
<proteinExistence type="predicted"/>
<name>A0AA38G6G5_TAXCH</name>
<dbReference type="EMBL" id="JAHRHJ020000005">
    <property type="protein sequence ID" value="KAH9316090.1"/>
    <property type="molecule type" value="Genomic_DNA"/>
</dbReference>
<dbReference type="Proteomes" id="UP000824469">
    <property type="component" value="Unassembled WGS sequence"/>
</dbReference>
<evidence type="ECO:0000313" key="2">
    <source>
        <dbReference type="Proteomes" id="UP000824469"/>
    </source>
</evidence>
<dbReference type="AlphaFoldDB" id="A0AA38G6G5"/>
<protein>
    <submittedName>
        <fullName evidence="1">Uncharacterized protein</fullName>
    </submittedName>
</protein>
<feature type="non-terminal residue" evidence="1">
    <location>
        <position position="164"/>
    </location>
</feature>
<gene>
    <name evidence="1" type="ORF">KI387_024717</name>
</gene>
<dbReference type="OMA" id="CRVEEEY"/>
<organism evidence="1 2">
    <name type="scientific">Taxus chinensis</name>
    <name type="common">Chinese yew</name>
    <name type="synonym">Taxus wallichiana var. chinensis</name>
    <dbReference type="NCBI Taxonomy" id="29808"/>
    <lineage>
        <taxon>Eukaryota</taxon>
        <taxon>Viridiplantae</taxon>
        <taxon>Streptophyta</taxon>
        <taxon>Embryophyta</taxon>
        <taxon>Tracheophyta</taxon>
        <taxon>Spermatophyta</taxon>
        <taxon>Pinopsida</taxon>
        <taxon>Pinidae</taxon>
        <taxon>Conifers II</taxon>
        <taxon>Cupressales</taxon>
        <taxon>Taxaceae</taxon>
        <taxon>Taxus</taxon>
    </lineage>
</organism>
<sequence length="164" mass="18135">MIGIGIAVSGEKSFPSLLDVWFKLKSNFDTKKERPVYSCIEVEDSSKPLIMGRTPETGGVQGDCDHQKSENHSNLLEGVLCAILVGALNGSFMIPLKYANKDVVASRIPGVLWNRGYDNDTGAFLGFMLLFYPSIKDPYLLCMSLEQQAQPFLQASFGVWETFS</sequence>
<comment type="caution">
    <text evidence="1">The sequence shown here is derived from an EMBL/GenBank/DDBJ whole genome shotgun (WGS) entry which is preliminary data.</text>
</comment>
<reference evidence="1 2" key="1">
    <citation type="journal article" date="2021" name="Nat. Plants">
        <title>The Taxus genome provides insights into paclitaxel biosynthesis.</title>
        <authorList>
            <person name="Xiong X."/>
            <person name="Gou J."/>
            <person name="Liao Q."/>
            <person name="Li Y."/>
            <person name="Zhou Q."/>
            <person name="Bi G."/>
            <person name="Li C."/>
            <person name="Du R."/>
            <person name="Wang X."/>
            <person name="Sun T."/>
            <person name="Guo L."/>
            <person name="Liang H."/>
            <person name="Lu P."/>
            <person name="Wu Y."/>
            <person name="Zhang Z."/>
            <person name="Ro D.K."/>
            <person name="Shang Y."/>
            <person name="Huang S."/>
            <person name="Yan J."/>
        </authorList>
    </citation>
    <scope>NUCLEOTIDE SEQUENCE [LARGE SCALE GENOMIC DNA]</scope>
    <source>
        <strain evidence="1">Ta-2019</strain>
    </source>
</reference>
<accession>A0AA38G6G5</accession>
<evidence type="ECO:0000313" key="1">
    <source>
        <dbReference type="EMBL" id="KAH9316090.1"/>
    </source>
</evidence>